<evidence type="ECO:0000313" key="2">
    <source>
        <dbReference type="EMBL" id="MDJ1157428.1"/>
    </source>
</evidence>
<dbReference type="RefSeq" id="WP_283739423.1">
    <property type="nucleotide sequence ID" value="NZ_JASJEV010000002.1"/>
</dbReference>
<organism evidence="2 3">
    <name type="scientific">Chelatococcus albus</name>
    <dbReference type="NCBI Taxonomy" id="3047466"/>
    <lineage>
        <taxon>Bacteria</taxon>
        <taxon>Pseudomonadati</taxon>
        <taxon>Pseudomonadota</taxon>
        <taxon>Alphaproteobacteria</taxon>
        <taxon>Hyphomicrobiales</taxon>
        <taxon>Chelatococcaceae</taxon>
        <taxon>Chelatococcus</taxon>
    </lineage>
</organism>
<name>A0ABT7ADH6_9HYPH</name>
<reference evidence="2 3" key="1">
    <citation type="submission" date="2023-05" db="EMBL/GenBank/DDBJ databases">
        <title>Chelatococcus sp. nov., a moderately thermophilic bacterium isolated from hot spring microbial mat.</title>
        <authorList>
            <person name="Hu C.-J."/>
            <person name="Li W.-J."/>
        </authorList>
    </citation>
    <scope>NUCLEOTIDE SEQUENCE [LARGE SCALE GENOMIC DNA]</scope>
    <source>
        <strain evidence="2 3">SYSU G07232</strain>
    </source>
</reference>
<comment type="caution">
    <text evidence="2">The sequence shown here is derived from an EMBL/GenBank/DDBJ whole genome shotgun (WGS) entry which is preliminary data.</text>
</comment>
<evidence type="ECO:0000259" key="1">
    <source>
        <dbReference type="Pfam" id="PF08975"/>
    </source>
</evidence>
<keyword evidence="3" id="KW-1185">Reference proteome</keyword>
<protein>
    <submittedName>
        <fullName evidence="2">DUF1868 domain-containing protein</fullName>
    </submittedName>
</protein>
<dbReference type="Proteomes" id="UP001321492">
    <property type="component" value="Unassembled WGS sequence"/>
</dbReference>
<gene>
    <name evidence="2" type="ORF">QNA08_04140</name>
</gene>
<feature type="domain" description="DUF1868" evidence="1">
    <location>
        <begin position="16"/>
        <end position="126"/>
    </location>
</feature>
<dbReference type="EMBL" id="JASJEV010000002">
    <property type="protein sequence ID" value="MDJ1157428.1"/>
    <property type="molecule type" value="Genomic_DNA"/>
</dbReference>
<dbReference type="Pfam" id="PF08975">
    <property type="entry name" value="2H-phosphodiest"/>
    <property type="match status" value="1"/>
</dbReference>
<dbReference type="InterPro" id="IPR009097">
    <property type="entry name" value="Cyclic_Pdiesterase"/>
</dbReference>
<accession>A0ABT7ADH6</accession>
<dbReference type="InterPro" id="IPR015069">
    <property type="entry name" value="2H-PEstase_DUF1868"/>
</dbReference>
<sequence>MALHARSRPPAPVGPKFDADGSFRRYPGNTVICAIGADNPALAPLVAAQRALARAPWASHFAFLPPSSFHMTVFEGVCEAVRAPGHWPADLVDASLAEVTERFRERLTGVEAPDAIRMRVSRLASMDTRASSVRLLPWDEKEESRLRSFRDRLSERLGLRHAGHDAYAFHVTLSYLVRWPAPEAEAAIRADHARFGAALAEALPEIVLPAPDFCLFEDMARFDPVLPLGPQRA</sequence>
<proteinExistence type="predicted"/>
<evidence type="ECO:0000313" key="3">
    <source>
        <dbReference type="Proteomes" id="UP001321492"/>
    </source>
</evidence>
<dbReference type="Gene3D" id="3.90.1140.10">
    <property type="entry name" value="Cyclic phosphodiesterase"/>
    <property type="match status" value="1"/>
</dbReference>
<dbReference type="SUPFAM" id="SSF55144">
    <property type="entry name" value="LigT-like"/>
    <property type="match status" value="1"/>
</dbReference>